<dbReference type="CDD" id="cd02966">
    <property type="entry name" value="TlpA_like_family"/>
    <property type="match status" value="1"/>
</dbReference>
<dbReference type="InterPro" id="IPR013740">
    <property type="entry name" value="Redoxin"/>
</dbReference>
<dbReference type="PANTHER" id="PTHR42852:SF6">
    <property type="entry name" value="THIOL:DISULFIDE INTERCHANGE PROTEIN DSBE"/>
    <property type="match status" value="1"/>
</dbReference>
<dbReference type="SUPFAM" id="SSF52833">
    <property type="entry name" value="Thioredoxin-like"/>
    <property type="match status" value="1"/>
</dbReference>
<dbReference type="InterPro" id="IPR029046">
    <property type="entry name" value="LolA/LolB/LppX"/>
</dbReference>
<dbReference type="GO" id="GO:0017004">
    <property type="term" value="P:cytochrome complex assembly"/>
    <property type="evidence" value="ECO:0007669"/>
    <property type="project" value="UniProtKB-KW"/>
</dbReference>
<evidence type="ECO:0000256" key="1">
    <source>
        <dbReference type="ARBA" id="ARBA00004196"/>
    </source>
</evidence>
<proteinExistence type="predicted"/>
<evidence type="ECO:0000256" key="3">
    <source>
        <dbReference type="ARBA" id="ARBA00022748"/>
    </source>
</evidence>
<evidence type="ECO:0000313" key="7">
    <source>
        <dbReference type="EMBL" id="MBB5329853.1"/>
    </source>
</evidence>
<keyword evidence="5" id="KW-0676">Redox-active center</keyword>
<dbReference type="GO" id="GO:0016491">
    <property type="term" value="F:oxidoreductase activity"/>
    <property type="evidence" value="ECO:0007669"/>
    <property type="project" value="InterPro"/>
</dbReference>
<dbReference type="AlphaFoldDB" id="A0A9X0QG83"/>
<keyword evidence="2" id="KW-0732">Signal</keyword>
<dbReference type="GO" id="GO:0030313">
    <property type="term" value="C:cell envelope"/>
    <property type="evidence" value="ECO:0007669"/>
    <property type="project" value="UniProtKB-SubCell"/>
</dbReference>
<dbReference type="PANTHER" id="PTHR42852">
    <property type="entry name" value="THIOL:DISULFIDE INTERCHANGE PROTEIN DSBE"/>
    <property type="match status" value="1"/>
</dbReference>
<dbReference type="EMBL" id="JACHEB010000008">
    <property type="protein sequence ID" value="MBB5329853.1"/>
    <property type="molecule type" value="Genomic_DNA"/>
</dbReference>
<keyword evidence="3" id="KW-0201">Cytochrome c-type biogenesis</keyword>
<keyword evidence="4" id="KW-1015">Disulfide bond</keyword>
<name>A0A9X0QG83_9BACT</name>
<dbReference type="InterPro" id="IPR013766">
    <property type="entry name" value="Thioredoxin_domain"/>
</dbReference>
<dbReference type="Gene3D" id="3.40.30.10">
    <property type="entry name" value="Glutaredoxin"/>
    <property type="match status" value="1"/>
</dbReference>
<evidence type="ECO:0000313" key="8">
    <source>
        <dbReference type="Proteomes" id="UP000535182"/>
    </source>
</evidence>
<accession>A0A9X0QG83</accession>
<dbReference type="InterPro" id="IPR036249">
    <property type="entry name" value="Thioredoxin-like_sf"/>
</dbReference>
<dbReference type="Gene3D" id="2.50.20.10">
    <property type="entry name" value="Lipoprotein localisation LolA/LolB/LppX"/>
    <property type="match status" value="1"/>
</dbReference>
<comment type="caution">
    <text evidence="7">The sequence shown here is derived from an EMBL/GenBank/DDBJ whole genome shotgun (WGS) entry which is preliminary data.</text>
</comment>
<keyword evidence="8" id="KW-1185">Reference proteome</keyword>
<evidence type="ECO:0000259" key="6">
    <source>
        <dbReference type="PROSITE" id="PS51352"/>
    </source>
</evidence>
<dbReference type="RefSeq" id="WP_183978761.1">
    <property type="nucleotide sequence ID" value="NZ_JACHEB010000008.1"/>
</dbReference>
<dbReference type="InterPro" id="IPR050553">
    <property type="entry name" value="Thioredoxin_ResA/DsbE_sf"/>
</dbReference>
<reference evidence="7 8" key="1">
    <citation type="submission" date="2020-08" db="EMBL/GenBank/DDBJ databases">
        <title>Genomic Encyclopedia of Type Strains, Phase IV (KMG-V): Genome sequencing to study the core and pangenomes of soil and plant-associated prokaryotes.</title>
        <authorList>
            <person name="Whitman W."/>
        </authorList>
    </citation>
    <scope>NUCLEOTIDE SEQUENCE [LARGE SCALE GENOMIC DNA]</scope>
    <source>
        <strain evidence="7 8">X5P2</strain>
    </source>
</reference>
<dbReference type="PROSITE" id="PS51352">
    <property type="entry name" value="THIOREDOXIN_2"/>
    <property type="match status" value="1"/>
</dbReference>
<sequence>MIKQVAQQYADAKSYYIESVEERTSSTNYSHYWDKTIITAAQSSGDRFHYEGRSSSGNAMKVADGKTVWTYRADEHRYTAKPQAIGTASQQTVIGMTESAMFQAENLRKNMGALAKTLKSADRLPDTTLIVNGHKISCHVVRFQSFDQKRASPGDSFDKTIWIDETHQTVMKMAEHARTYLVSGGSRIPLEQEPTTVFTKAELNGPVNESLFVFIPPSDAKLIQNFPDPRKDFGDVMMTGDQVPSLKLRSADGKVVALDSFRASQFCSISGPRVAARVEALPQLARIYGEAKDKGLVLLAVDQDEEANTATEFLAKKGYNWPDFHDWDEEIERLLGSFGIPRTTLIDAQGKIIYDAGGMDDDALRTEITKLGPRYAALAPKPKQVPCVASK</sequence>
<comment type="subcellular location">
    <subcellularLocation>
        <location evidence="1">Cell envelope</location>
    </subcellularLocation>
</comment>
<evidence type="ECO:0000256" key="5">
    <source>
        <dbReference type="ARBA" id="ARBA00023284"/>
    </source>
</evidence>
<dbReference type="SUPFAM" id="SSF89392">
    <property type="entry name" value="Prokaryotic lipoproteins and lipoprotein localization factors"/>
    <property type="match status" value="1"/>
</dbReference>
<dbReference type="GO" id="GO:0016853">
    <property type="term" value="F:isomerase activity"/>
    <property type="evidence" value="ECO:0007669"/>
    <property type="project" value="UniProtKB-KW"/>
</dbReference>
<dbReference type="Proteomes" id="UP000535182">
    <property type="component" value="Unassembled WGS sequence"/>
</dbReference>
<dbReference type="Pfam" id="PF08534">
    <property type="entry name" value="Redoxin"/>
    <property type="match status" value="1"/>
</dbReference>
<evidence type="ECO:0000256" key="2">
    <source>
        <dbReference type="ARBA" id="ARBA00022729"/>
    </source>
</evidence>
<dbReference type="Pfam" id="PF09865">
    <property type="entry name" value="DUF2092"/>
    <property type="match status" value="1"/>
</dbReference>
<feature type="domain" description="Thioredoxin" evidence="6">
    <location>
        <begin position="237"/>
        <end position="373"/>
    </location>
</feature>
<evidence type="ECO:0000256" key="4">
    <source>
        <dbReference type="ARBA" id="ARBA00023157"/>
    </source>
</evidence>
<keyword evidence="7" id="KW-0413">Isomerase</keyword>
<protein>
    <submittedName>
        <fullName evidence="7">Thiol-disulfide isomerase/thioredoxin</fullName>
    </submittedName>
</protein>
<organism evidence="7 8">
    <name type="scientific">Tunturiibacter gelidiferens</name>
    <dbReference type="NCBI Taxonomy" id="3069689"/>
    <lineage>
        <taxon>Bacteria</taxon>
        <taxon>Pseudomonadati</taxon>
        <taxon>Acidobacteriota</taxon>
        <taxon>Terriglobia</taxon>
        <taxon>Terriglobales</taxon>
        <taxon>Acidobacteriaceae</taxon>
        <taxon>Tunturiibacter</taxon>
    </lineage>
</organism>
<gene>
    <name evidence="7" type="ORF">HDF14_003482</name>
</gene>
<dbReference type="InterPro" id="IPR019207">
    <property type="entry name" value="DUF2092"/>
</dbReference>